<evidence type="ECO:0000259" key="5">
    <source>
        <dbReference type="Pfam" id="PF06439"/>
    </source>
</evidence>
<name>A0A9D2IKZ5_9FIRM</name>
<dbReference type="Pfam" id="PF07554">
    <property type="entry name" value="FIVAR"/>
    <property type="match status" value="2"/>
</dbReference>
<dbReference type="Gene3D" id="1.20.1270.90">
    <property type="entry name" value="AF1782-like"/>
    <property type="match status" value="2"/>
</dbReference>
<feature type="domain" description="3-keto-alpha-glucoside-1,2-lyase/3-keto-2-hydroxy-glucal hydratase" evidence="5">
    <location>
        <begin position="1043"/>
        <end position="1198"/>
    </location>
</feature>
<dbReference type="InterPro" id="IPR013780">
    <property type="entry name" value="Glyco_hydro_b"/>
</dbReference>
<dbReference type="SUPFAM" id="SSF51445">
    <property type="entry name" value="(Trans)glycosidases"/>
    <property type="match status" value="1"/>
</dbReference>
<feature type="compositionally biased region" description="Polar residues" evidence="1">
    <location>
        <begin position="1840"/>
        <end position="1870"/>
    </location>
</feature>
<reference evidence="7" key="1">
    <citation type="journal article" date="2021" name="PeerJ">
        <title>Extensive microbial diversity within the chicken gut microbiome revealed by metagenomics and culture.</title>
        <authorList>
            <person name="Gilroy R."/>
            <person name="Ravi A."/>
            <person name="Getino M."/>
            <person name="Pursley I."/>
            <person name="Horton D.L."/>
            <person name="Alikhan N.F."/>
            <person name="Baker D."/>
            <person name="Gharbi K."/>
            <person name="Hall N."/>
            <person name="Watson M."/>
            <person name="Adriaenssens E.M."/>
            <person name="Foster-Nyarko E."/>
            <person name="Jarju S."/>
            <person name="Secka A."/>
            <person name="Antonio M."/>
            <person name="Oren A."/>
            <person name="Chaudhuri R.R."/>
            <person name="La Ragione R."/>
            <person name="Hildebrand F."/>
            <person name="Pallen M.J."/>
        </authorList>
    </citation>
    <scope>NUCLEOTIDE SEQUENCE</scope>
    <source>
        <strain evidence="7">ChiGjej1B1-13045</strain>
    </source>
</reference>
<dbReference type="PANTHER" id="PTHR15172">
    <property type="entry name" value="GALACTOCEREBROSIDASE"/>
    <property type="match status" value="1"/>
</dbReference>
<feature type="domain" description="Glycosyl hydrolase family 59 catalytic" evidence="4">
    <location>
        <begin position="510"/>
        <end position="843"/>
    </location>
</feature>
<keyword evidence="3" id="KW-0732">Signal</keyword>
<evidence type="ECO:0000313" key="8">
    <source>
        <dbReference type="Proteomes" id="UP000824017"/>
    </source>
</evidence>
<dbReference type="InterPro" id="IPR008979">
    <property type="entry name" value="Galactose-bd-like_sf"/>
</dbReference>
<dbReference type="Gene3D" id="2.60.120.560">
    <property type="entry name" value="Exo-inulinase, domain 1"/>
    <property type="match status" value="1"/>
</dbReference>
<dbReference type="InterPro" id="IPR017853">
    <property type="entry name" value="GH"/>
</dbReference>
<reference evidence="7" key="2">
    <citation type="submission" date="2021-04" db="EMBL/GenBank/DDBJ databases">
        <authorList>
            <person name="Gilroy R."/>
        </authorList>
    </citation>
    <scope>NUCLEOTIDE SEQUENCE</scope>
    <source>
        <strain evidence="7">ChiGjej1B1-13045</strain>
    </source>
</reference>
<gene>
    <name evidence="7" type="ORF">H9817_09890</name>
</gene>
<feature type="transmembrane region" description="Helical" evidence="2">
    <location>
        <begin position="1887"/>
        <end position="1906"/>
    </location>
</feature>
<dbReference type="EMBL" id="DXCD01000252">
    <property type="protein sequence ID" value="HIZ14220.1"/>
    <property type="molecule type" value="Genomic_DNA"/>
</dbReference>
<evidence type="ECO:0000256" key="2">
    <source>
        <dbReference type="SAM" id="Phobius"/>
    </source>
</evidence>
<dbReference type="Pfam" id="PF02057">
    <property type="entry name" value="Glyco_hydro_59"/>
    <property type="match status" value="1"/>
</dbReference>
<feature type="domain" description="Bacterial Ig-like" evidence="6">
    <location>
        <begin position="1365"/>
        <end position="1412"/>
    </location>
</feature>
<feature type="compositionally biased region" description="Acidic residues" evidence="1">
    <location>
        <begin position="1822"/>
        <end position="1833"/>
    </location>
</feature>
<dbReference type="Gene3D" id="3.20.20.80">
    <property type="entry name" value="Glycosidases"/>
    <property type="match status" value="1"/>
</dbReference>
<accession>A0A9D2IKZ5</accession>
<dbReference type="GO" id="GO:0016020">
    <property type="term" value="C:membrane"/>
    <property type="evidence" value="ECO:0007669"/>
    <property type="project" value="GOC"/>
</dbReference>
<protein>
    <submittedName>
        <fullName evidence="7">FIVAR domain-containing protein</fullName>
    </submittedName>
</protein>
<evidence type="ECO:0000256" key="1">
    <source>
        <dbReference type="SAM" id="MobiDB-lite"/>
    </source>
</evidence>
<dbReference type="GO" id="GO:0005764">
    <property type="term" value="C:lysosome"/>
    <property type="evidence" value="ECO:0007669"/>
    <property type="project" value="TreeGrafter"/>
</dbReference>
<comment type="caution">
    <text evidence="7">The sequence shown here is derived from an EMBL/GenBank/DDBJ whole genome shotgun (WGS) entry which is preliminary data.</text>
</comment>
<dbReference type="Gene3D" id="2.60.120.430">
    <property type="entry name" value="Galactose-binding lectin"/>
    <property type="match status" value="1"/>
</dbReference>
<evidence type="ECO:0000259" key="4">
    <source>
        <dbReference type="Pfam" id="PF02057"/>
    </source>
</evidence>
<evidence type="ECO:0000259" key="6">
    <source>
        <dbReference type="Pfam" id="PF07532"/>
    </source>
</evidence>
<sequence>MGRSGGMKQRALALLLCAGMTVTMAPVVSSPVTAQAAGPASEHIATYVGEVPAVDGVTWADSVTEELFDTAYETVTAQSSDGTAYTVEVVPKDLVYFIDSYSDAPAAETDTPPYLAVKDLAGDTLKNQTADQLYTEGETQWGLSGSSIRVKAGMDAADKQGTGIYHGNNAQGETLSYQLTLEAGTYTFTSGHQEWWNMTRPMNISLTHDGETQSLADITVDANNLTKIVSTDVTIEEGQTVTYNVTSTGDQAPVISWLGVAKAEEKDPDDPSGPALTGEAIEDSGKVSVRNGASLVADYGDGQMVSVTSGWISGGNSAGEGGAAIDSADNYFRTPEFTLYADILLTGDPQEKAGIVMVGTEGANFKIVQKTADEPAKLVTGSGEYPLNVKFEKSLWYGLGIVYSEDDTQGYVTVYRDGGKISDTIGLDFKLSGQSGIVAGFGISYGTGFMHTGYYDNISVSASADEDAAAAETAARAEAMQDRDPDSAMLVVDGDDVAAAAQNQNGLTWKGWGLLSGNGTSNLLLDYKAENPDAYQEMLEYLFGGEHPIFTHIKMEMGNDGNNSTAAEACTMRYEDEEADASRDPGFQIAADAKKINPDVKVSFLRWEMPNWVRDYWNSDRTGRGYEAVYTWYRETIYDAYEKYGYVVDFVNPDKNETSDPDEDFIKWIANQFETETDFPDYFDQEAIDAYHNIRIIASDENKSLNIVPSMRADEDLYNAVDIIGFHYRTDATADYVTMADVDDKEVWYSEGCATFGYSEYHENKTTEYGQQSIGGYQSPLAMAEGFMVSFVSSRRTHYIFQPAIGGFYEGIQYGHKELLSARDPWSGYIHYDPALQIIAQFSRFAETGWENADNTAGIWRMIPQASAGGFAGSSSEHNTSGIDGNASYITIASPDKKDFSVVLLNNTQNEKKYLIKARDMETTADSLNLWETAADSYMKYKGSVEQKDGMWEITLAPYSILTATTLDDYTDGTEENTTPDELAMPEEGVHTADRTVLDTDETGKNADTSDEYLYADDFAYAEEAEDYLESRGDEPRYMIDTHGAWVVEDGRLAQILTASVNQWNGGDPMTIVGDFRWMNYIADVDVTVPADNDSAWAGLGIRTQTGMNWNQDGYTLRIYGSGRWELYRAGTMVNSGSVDQAADGSYHVSLAAQNSQVSAFINGTEVCTYTDSTPMDAGRVKLSSSWTTTYFDNLEVKTIQGTIPYATSMVDGSDDSIQYDSSWMVSSASESGNSQAGSADRWYRTNSVNTAADASFTFEFPTAGTGFSIIGNNSAASVLDVYVDDMETPYVSDVSTTVSANRYASYTLSGLDNAEHTVKVVVKSGTLNIDALYTLGTQLEADDSLLVSVQDDDLPQMLAMTADGRAEGLPEQVTVLTAGGDTKEMAVTWDDTAVKETDVFAQTSITGTIEGGQTVLGTELTVSVPVIVMPAGLQYFANMSSDPVSSDYTLIMDAAADTLKHTAEHHDQAYSEELGFGYVGTPGLLRDTNADLFQSMRYAGRGETLTYQFDLEPGEYNVYVGMFDPSGWYGSHGGTRYADIAVNGNVVQERYQYLNNVNDTLTYENVTVGEDGTLTVAVSPSAGTSQAIQVSFIAVAGQDAGEPEEPAEPVSKALLERFLNEAKGYVEDGTVSGLVESVQKMFADAIAKGEAVMADENATRDEVIDASADLMFAIHALGMKAADKTDLEMALELAAMIDLDKYVEAGQAEYLAAKETAEAVMADGDAMQEETDQAWNALVEAIEALRLKADKSVLQDLVNQVSAIDLTGYTEESVRVFSAALTAANSILADANLSVDDQAKVDEAQKALKEAYEGLEKTSGEEPENPGTEEPENPGNADPDSTQNGSPSGNTSDQSASDKNASDQTSGGSSAAPAAKTGDMAGSAPAAAAGMMAVSVLAIAAVLAVKKRRR</sequence>
<dbReference type="GO" id="GO:0004336">
    <property type="term" value="F:galactosylceramidase activity"/>
    <property type="evidence" value="ECO:0007669"/>
    <property type="project" value="InterPro"/>
</dbReference>
<dbReference type="Gene3D" id="2.60.120.260">
    <property type="entry name" value="Galactose-binding domain-like"/>
    <property type="match status" value="1"/>
</dbReference>
<dbReference type="PANTHER" id="PTHR15172:SF1">
    <property type="entry name" value="GALACTOCEREBROSIDASE"/>
    <property type="match status" value="1"/>
</dbReference>
<dbReference type="Proteomes" id="UP000824017">
    <property type="component" value="Unassembled WGS sequence"/>
</dbReference>
<feature type="signal peptide" evidence="3">
    <location>
        <begin position="1"/>
        <end position="25"/>
    </location>
</feature>
<dbReference type="InterPro" id="IPR049161">
    <property type="entry name" value="GH59_cat"/>
</dbReference>
<dbReference type="Pfam" id="PF07532">
    <property type="entry name" value="Big_4"/>
    <property type="match status" value="1"/>
</dbReference>
<dbReference type="InterPro" id="IPR011081">
    <property type="entry name" value="Big_4"/>
</dbReference>
<dbReference type="InterPro" id="IPR001286">
    <property type="entry name" value="Glyco_hydro_59"/>
</dbReference>
<keyword evidence="2" id="KW-0472">Membrane</keyword>
<evidence type="ECO:0000256" key="3">
    <source>
        <dbReference type="SAM" id="SignalP"/>
    </source>
</evidence>
<feature type="region of interest" description="Disordered" evidence="1">
    <location>
        <begin position="1815"/>
        <end position="1887"/>
    </location>
</feature>
<evidence type="ECO:0000313" key="7">
    <source>
        <dbReference type="EMBL" id="HIZ14220.1"/>
    </source>
</evidence>
<organism evidence="7 8">
    <name type="scientific">Candidatus Mediterraneibacter stercorigallinarum</name>
    <dbReference type="NCBI Taxonomy" id="2838686"/>
    <lineage>
        <taxon>Bacteria</taxon>
        <taxon>Bacillati</taxon>
        <taxon>Bacillota</taxon>
        <taxon>Clostridia</taxon>
        <taxon>Lachnospirales</taxon>
        <taxon>Lachnospiraceae</taxon>
        <taxon>Mediterraneibacter</taxon>
    </lineage>
</organism>
<dbReference type="InterPro" id="IPR010496">
    <property type="entry name" value="AL/BT2_dom"/>
</dbReference>
<feature type="region of interest" description="Disordered" evidence="1">
    <location>
        <begin position="264"/>
        <end position="283"/>
    </location>
</feature>
<proteinExistence type="predicted"/>
<dbReference type="SUPFAM" id="SSF49785">
    <property type="entry name" value="Galactose-binding domain-like"/>
    <property type="match status" value="1"/>
</dbReference>
<keyword evidence="2" id="KW-0812">Transmembrane</keyword>
<feature type="chain" id="PRO_5038758934" evidence="3">
    <location>
        <begin position="26"/>
        <end position="1911"/>
    </location>
</feature>
<keyword evidence="2" id="KW-1133">Transmembrane helix</keyword>
<dbReference type="Pfam" id="PF06439">
    <property type="entry name" value="3keto-disac_hyd"/>
    <property type="match status" value="1"/>
</dbReference>
<dbReference type="GO" id="GO:0006683">
    <property type="term" value="P:galactosylceramide catabolic process"/>
    <property type="evidence" value="ECO:0007669"/>
    <property type="project" value="InterPro"/>
</dbReference>
<dbReference type="Gene3D" id="2.60.40.1180">
    <property type="entry name" value="Golgi alpha-mannosidase II"/>
    <property type="match status" value="1"/>
</dbReference>